<evidence type="ECO:0000256" key="11">
    <source>
        <dbReference type="ARBA" id="ARBA00023004"/>
    </source>
</evidence>
<gene>
    <name evidence="16" type="ORF">Cfor_12539</name>
</gene>
<keyword evidence="10 15" id="KW-0560">Oxidoreductase</keyword>
<reference evidence="17" key="1">
    <citation type="submission" date="2020-01" db="EMBL/GenBank/DDBJ databases">
        <title>Draft genome sequence of the Termite Coptotermes fromosanus.</title>
        <authorList>
            <person name="Itakura S."/>
            <person name="Yosikawa Y."/>
            <person name="Umezawa K."/>
        </authorList>
    </citation>
    <scope>NUCLEOTIDE SEQUENCE [LARGE SCALE GENOMIC DNA]</scope>
</reference>
<evidence type="ECO:0000256" key="8">
    <source>
        <dbReference type="ARBA" id="ARBA00022824"/>
    </source>
</evidence>
<dbReference type="PANTHER" id="PTHR24300:SF376">
    <property type="entry name" value="CYTOCHROME P450 15A1"/>
    <property type="match status" value="1"/>
</dbReference>
<dbReference type="InterPro" id="IPR002401">
    <property type="entry name" value="Cyt_P450_E_grp-I"/>
</dbReference>
<evidence type="ECO:0000256" key="10">
    <source>
        <dbReference type="ARBA" id="ARBA00023002"/>
    </source>
</evidence>
<keyword evidence="6 14" id="KW-0349">Heme</keyword>
<sequence>MASLILNIEATASSEIWVTTKNHVSGPPRLPLWGSYWFVLLQNFKFLHIAFHKLAQKYRTSMLGLYLGPFATVVVHDYDGIRQVLTRPEFQGRIKPPVLNMRTYNNNRGIIFTDDQFWVEQRRFALRHMREFGFGRRFPHLEGVVKEEIQDMLDVLALCEENKGLHILFVEKAQSALTVGLCLEIFSGGLTLVPDLFYTVVFNTLWLMIAGDRYSTKEHGKLRYFTRQALRFQKSVDVTGNALVQTPWLRYFAPYYFGFTDLMETTQNMLKYMEEAVAQHKATYSDDHVRDFIDVYLKEMKKRGKTEEISSFSDEQLNVVGIDFLFPASTTVTSTLNFAMLFLVNYPEVQVKMQQELNAVVGRDRLPTLDDRARLPYNEAFLREVMRKEAVAPLGVLHRATEDTELGGYNIPKDTTMILNLWSFHNDPNFWGDPEAFRPERFLDDKGHLLKKDYSLPFGAGKRLCAGETFARHTMFLMLSALLQNFTVKAAPGKPLPSTEPDLPGIIITKKGMWMKFEPRA</sequence>
<comment type="cofactor">
    <cofactor evidence="1 14">
        <name>heme</name>
        <dbReference type="ChEBI" id="CHEBI:30413"/>
    </cofactor>
</comment>
<dbReference type="PROSITE" id="PS00086">
    <property type="entry name" value="CYTOCHROME_P450"/>
    <property type="match status" value="1"/>
</dbReference>
<dbReference type="AlphaFoldDB" id="A0A6L2PGF2"/>
<accession>A0A6L2PGF2</accession>
<feature type="binding site" description="axial binding residue" evidence="14">
    <location>
        <position position="465"/>
    </location>
    <ligand>
        <name>heme</name>
        <dbReference type="ChEBI" id="CHEBI:30413"/>
    </ligand>
    <ligandPart>
        <name>Fe</name>
        <dbReference type="ChEBI" id="CHEBI:18248"/>
    </ligandPart>
</feature>
<evidence type="ECO:0000256" key="2">
    <source>
        <dbReference type="ARBA" id="ARBA00003690"/>
    </source>
</evidence>
<dbReference type="Pfam" id="PF00067">
    <property type="entry name" value="p450"/>
    <property type="match status" value="1"/>
</dbReference>
<dbReference type="GO" id="GO:0020037">
    <property type="term" value="F:heme binding"/>
    <property type="evidence" value="ECO:0007669"/>
    <property type="project" value="InterPro"/>
</dbReference>
<evidence type="ECO:0000256" key="15">
    <source>
        <dbReference type="RuleBase" id="RU000461"/>
    </source>
</evidence>
<comment type="subcellular location">
    <subcellularLocation>
        <location evidence="4">Endoplasmic reticulum membrane</location>
        <topology evidence="4">Peripheral membrane protein</topology>
    </subcellularLocation>
    <subcellularLocation>
        <location evidence="3">Microsome membrane</location>
        <topology evidence="3">Peripheral membrane protein</topology>
    </subcellularLocation>
</comment>
<comment type="caution">
    <text evidence="16">The sequence shown here is derived from an EMBL/GenBank/DDBJ whole genome shotgun (WGS) entry which is preliminary data.</text>
</comment>
<organism evidence="16 17">
    <name type="scientific">Coptotermes formosanus</name>
    <name type="common">Formosan subterranean termite</name>
    <dbReference type="NCBI Taxonomy" id="36987"/>
    <lineage>
        <taxon>Eukaryota</taxon>
        <taxon>Metazoa</taxon>
        <taxon>Ecdysozoa</taxon>
        <taxon>Arthropoda</taxon>
        <taxon>Hexapoda</taxon>
        <taxon>Insecta</taxon>
        <taxon>Pterygota</taxon>
        <taxon>Neoptera</taxon>
        <taxon>Polyneoptera</taxon>
        <taxon>Dictyoptera</taxon>
        <taxon>Blattodea</taxon>
        <taxon>Blattoidea</taxon>
        <taxon>Termitoidae</taxon>
        <taxon>Rhinotermitidae</taxon>
        <taxon>Coptotermes</taxon>
    </lineage>
</organism>
<dbReference type="GO" id="GO:0005789">
    <property type="term" value="C:endoplasmic reticulum membrane"/>
    <property type="evidence" value="ECO:0007669"/>
    <property type="project" value="UniProtKB-SubCell"/>
</dbReference>
<comment type="function">
    <text evidence="2">May be involved in the metabolism of insect hormones and in the breakdown of synthetic insecticides.</text>
</comment>
<evidence type="ECO:0000256" key="9">
    <source>
        <dbReference type="ARBA" id="ARBA00022848"/>
    </source>
</evidence>
<name>A0A6L2PGF2_COPFO</name>
<evidence type="ECO:0000256" key="4">
    <source>
        <dbReference type="ARBA" id="ARBA00004406"/>
    </source>
</evidence>
<proteinExistence type="inferred from homology"/>
<dbReference type="PRINTS" id="PR00385">
    <property type="entry name" value="P450"/>
</dbReference>
<evidence type="ECO:0008006" key="18">
    <source>
        <dbReference type="Google" id="ProtNLM"/>
    </source>
</evidence>
<evidence type="ECO:0000313" key="17">
    <source>
        <dbReference type="Proteomes" id="UP000502823"/>
    </source>
</evidence>
<keyword evidence="9" id="KW-0492">Microsome</keyword>
<dbReference type="PRINTS" id="PR00463">
    <property type="entry name" value="EP450I"/>
</dbReference>
<evidence type="ECO:0000256" key="5">
    <source>
        <dbReference type="ARBA" id="ARBA00010617"/>
    </source>
</evidence>
<dbReference type="GO" id="GO:0006082">
    <property type="term" value="P:organic acid metabolic process"/>
    <property type="evidence" value="ECO:0007669"/>
    <property type="project" value="TreeGrafter"/>
</dbReference>
<dbReference type="GO" id="GO:0016712">
    <property type="term" value="F:oxidoreductase activity, acting on paired donors, with incorporation or reduction of molecular oxygen, reduced flavin or flavoprotein as one donor, and incorporation of one atom of oxygen"/>
    <property type="evidence" value="ECO:0007669"/>
    <property type="project" value="TreeGrafter"/>
</dbReference>
<dbReference type="CDD" id="cd20651">
    <property type="entry name" value="CYP15A1-like"/>
    <property type="match status" value="1"/>
</dbReference>
<dbReference type="EMBL" id="BLKM01004528">
    <property type="protein sequence ID" value="GFG31639.1"/>
    <property type="molecule type" value="Genomic_DNA"/>
</dbReference>
<keyword evidence="13" id="KW-0472">Membrane</keyword>
<dbReference type="FunFam" id="1.10.630.10:FF:000238">
    <property type="entry name" value="Cytochrome P450 2A6"/>
    <property type="match status" value="1"/>
</dbReference>
<dbReference type="OrthoDB" id="1103324at2759"/>
<evidence type="ECO:0000256" key="1">
    <source>
        <dbReference type="ARBA" id="ARBA00001971"/>
    </source>
</evidence>
<dbReference type="GO" id="GO:0008395">
    <property type="term" value="F:steroid hydroxylase activity"/>
    <property type="evidence" value="ECO:0007669"/>
    <property type="project" value="TreeGrafter"/>
</dbReference>
<evidence type="ECO:0000256" key="6">
    <source>
        <dbReference type="ARBA" id="ARBA00022617"/>
    </source>
</evidence>
<dbReference type="GO" id="GO:0006805">
    <property type="term" value="P:xenobiotic metabolic process"/>
    <property type="evidence" value="ECO:0007669"/>
    <property type="project" value="TreeGrafter"/>
</dbReference>
<dbReference type="SUPFAM" id="SSF48264">
    <property type="entry name" value="Cytochrome P450"/>
    <property type="match status" value="1"/>
</dbReference>
<protein>
    <recommendedName>
        <fullName evidence="18">Cytochrome P450</fullName>
    </recommendedName>
</protein>
<comment type="similarity">
    <text evidence="5 15">Belongs to the cytochrome P450 family.</text>
</comment>
<dbReference type="InParanoid" id="A0A6L2PGF2"/>
<dbReference type="InterPro" id="IPR036396">
    <property type="entry name" value="Cyt_P450_sf"/>
</dbReference>
<dbReference type="PANTHER" id="PTHR24300">
    <property type="entry name" value="CYTOCHROME P450 508A4-RELATED"/>
    <property type="match status" value="1"/>
</dbReference>
<keyword evidence="17" id="KW-1185">Reference proteome</keyword>
<evidence type="ECO:0000256" key="12">
    <source>
        <dbReference type="ARBA" id="ARBA00023033"/>
    </source>
</evidence>
<keyword evidence="11 14" id="KW-0408">Iron</keyword>
<dbReference type="InterPro" id="IPR001128">
    <property type="entry name" value="Cyt_P450"/>
</dbReference>
<evidence type="ECO:0000313" key="16">
    <source>
        <dbReference type="EMBL" id="GFG31639.1"/>
    </source>
</evidence>
<dbReference type="InterPro" id="IPR017972">
    <property type="entry name" value="Cyt_P450_CS"/>
</dbReference>
<evidence type="ECO:0000256" key="7">
    <source>
        <dbReference type="ARBA" id="ARBA00022723"/>
    </source>
</evidence>
<dbReference type="Proteomes" id="UP000502823">
    <property type="component" value="Unassembled WGS sequence"/>
</dbReference>
<dbReference type="GO" id="GO:0005506">
    <property type="term" value="F:iron ion binding"/>
    <property type="evidence" value="ECO:0007669"/>
    <property type="project" value="InterPro"/>
</dbReference>
<dbReference type="Gene3D" id="1.10.630.10">
    <property type="entry name" value="Cytochrome P450"/>
    <property type="match status" value="1"/>
</dbReference>
<keyword evidence="8" id="KW-0256">Endoplasmic reticulum</keyword>
<evidence type="ECO:0000256" key="14">
    <source>
        <dbReference type="PIRSR" id="PIRSR602401-1"/>
    </source>
</evidence>
<keyword evidence="12 15" id="KW-0503">Monooxygenase</keyword>
<keyword evidence="7 14" id="KW-0479">Metal-binding</keyword>
<evidence type="ECO:0000256" key="13">
    <source>
        <dbReference type="ARBA" id="ARBA00023136"/>
    </source>
</evidence>
<dbReference type="InterPro" id="IPR050182">
    <property type="entry name" value="Cytochrome_P450_fam2"/>
</dbReference>
<evidence type="ECO:0000256" key="3">
    <source>
        <dbReference type="ARBA" id="ARBA00004174"/>
    </source>
</evidence>